<accession>A0ABW3CDU8</accession>
<dbReference type="PRINTS" id="PR01955">
    <property type="entry name" value="LANCFRANKIA"/>
</dbReference>
<dbReference type="InterPro" id="IPR007822">
    <property type="entry name" value="LANC-like"/>
</dbReference>
<dbReference type="SUPFAM" id="SSF158745">
    <property type="entry name" value="LanC-like"/>
    <property type="match status" value="1"/>
</dbReference>
<proteinExistence type="predicted"/>
<keyword evidence="2" id="KW-1185">Reference proteome</keyword>
<sequence>MTTTAPTTTGTDGQSLADGAAGVALLHIERARTGQGSWAAAHALITQAATAPIDAGDHTGLYYGAPAVTFMLHTANTDSRPRYTSALTNLDHHLTRLTRRRVAASLSRISTGTPARFDEYDLFYGLVGIGALLHVRRPDDNAFGDVLRYLVLLTRPYRQDGVELPGWWVPHDPDPTLPTPGGHANFGMAHGAAGI</sequence>
<comment type="caution">
    <text evidence="1">The sequence shown here is derived from an EMBL/GenBank/DDBJ whole genome shotgun (WGS) entry which is preliminary data.</text>
</comment>
<dbReference type="PRINTS" id="PR01950">
    <property type="entry name" value="LANCSUPER"/>
</dbReference>
<protein>
    <submittedName>
        <fullName evidence="1">Lanthionine synthetase LanC family protein</fullName>
    </submittedName>
</protein>
<dbReference type="Proteomes" id="UP001597083">
    <property type="component" value="Unassembled WGS sequence"/>
</dbReference>
<evidence type="ECO:0000313" key="2">
    <source>
        <dbReference type="Proteomes" id="UP001597083"/>
    </source>
</evidence>
<gene>
    <name evidence="1" type="ORF">ACFQ07_10120</name>
</gene>
<reference evidence="2" key="1">
    <citation type="journal article" date="2019" name="Int. J. Syst. Evol. Microbiol.">
        <title>The Global Catalogue of Microorganisms (GCM) 10K type strain sequencing project: providing services to taxonomists for standard genome sequencing and annotation.</title>
        <authorList>
            <consortium name="The Broad Institute Genomics Platform"/>
            <consortium name="The Broad Institute Genome Sequencing Center for Infectious Disease"/>
            <person name="Wu L."/>
            <person name="Ma J."/>
        </authorList>
    </citation>
    <scope>NUCLEOTIDE SEQUENCE [LARGE SCALE GENOMIC DNA]</scope>
    <source>
        <strain evidence="2">JCM 31696</strain>
    </source>
</reference>
<feature type="non-terminal residue" evidence="1">
    <location>
        <position position="195"/>
    </location>
</feature>
<dbReference type="Pfam" id="PF05147">
    <property type="entry name" value="LANC_like"/>
    <property type="match status" value="1"/>
</dbReference>
<dbReference type="Gene3D" id="1.50.10.20">
    <property type="match status" value="1"/>
</dbReference>
<name>A0ABW3CDU8_9ACTN</name>
<evidence type="ECO:0000313" key="1">
    <source>
        <dbReference type="EMBL" id="MFD0852581.1"/>
    </source>
</evidence>
<dbReference type="EMBL" id="JBHTIR010001462">
    <property type="protein sequence ID" value="MFD0852581.1"/>
    <property type="molecule type" value="Genomic_DNA"/>
</dbReference>
<organism evidence="1 2">
    <name type="scientific">Actinomadura adrarensis</name>
    <dbReference type="NCBI Taxonomy" id="1819600"/>
    <lineage>
        <taxon>Bacteria</taxon>
        <taxon>Bacillati</taxon>
        <taxon>Actinomycetota</taxon>
        <taxon>Actinomycetes</taxon>
        <taxon>Streptosporangiales</taxon>
        <taxon>Thermomonosporaceae</taxon>
        <taxon>Actinomadura</taxon>
    </lineage>
</organism>